<dbReference type="SUPFAM" id="SSF47616">
    <property type="entry name" value="GST C-terminal domain-like"/>
    <property type="match status" value="1"/>
</dbReference>
<dbReference type="AlphaFoldDB" id="A0AAP0G9F0"/>
<protein>
    <recommendedName>
        <fullName evidence="1">glutathione transferase</fullName>
        <ecNumber evidence="1">2.5.1.18</ecNumber>
    </recommendedName>
</protein>
<feature type="region of interest" description="Disordered" evidence="4">
    <location>
        <begin position="1"/>
        <end position="21"/>
    </location>
</feature>
<dbReference type="Pfam" id="PF13417">
    <property type="entry name" value="GST_N_3"/>
    <property type="match status" value="1"/>
</dbReference>
<dbReference type="SFLD" id="SFLDG00358">
    <property type="entry name" value="Main_(cytGST)"/>
    <property type="match status" value="1"/>
</dbReference>
<dbReference type="InterPro" id="IPR045073">
    <property type="entry name" value="Omega/Tau-like"/>
</dbReference>
<evidence type="ECO:0000256" key="4">
    <source>
        <dbReference type="SAM" id="MobiDB-lite"/>
    </source>
</evidence>
<dbReference type="InterPro" id="IPR004045">
    <property type="entry name" value="Glutathione_S-Trfase_N"/>
</dbReference>
<keyword evidence="8" id="KW-1185">Reference proteome</keyword>
<dbReference type="Gene3D" id="1.20.1050.10">
    <property type="match status" value="1"/>
</dbReference>
<evidence type="ECO:0000256" key="3">
    <source>
        <dbReference type="ARBA" id="ARBA00047960"/>
    </source>
</evidence>
<dbReference type="FunFam" id="1.20.1050.10:FF:000016">
    <property type="entry name" value="Glutathione S-transferase U9"/>
    <property type="match status" value="1"/>
</dbReference>
<dbReference type="PANTHER" id="PTHR11260:SF683">
    <property type="entry name" value="GLUTATHIONE TRANSFERASE"/>
    <property type="match status" value="1"/>
</dbReference>
<dbReference type="SUPFAM" id="SSF52833">
    <property type="entry name" value="Thioredoxin-like"/>
    <property type="match status" value="1"/>
</dbReference>
<dbReference type="InterPro" id="IPR010987">
    <property type="entry name" value="Glutathione-S-Trfase_C-like"/>
</dbReference>
<dbReference type="CDD" id="cd03185">
    <property type="entry name" value="GST_C_Tau"/>
    <property type="match status" value="1"/>
</dbReference>
<dbReference type="SFLD" id="SFLDS00019">
    <property type="entry name" value="Glutathione_Transferase_(cytos"/>
    <property type="match status" value="1"/>
</dbReference>
<dbReference type="PROSITE" id="PS50405">
    <property type="entry name" value="GST_CTER"/>
    <property type="match status" value="1"/>
</dbReference>
<proteinExistence type="predicted"/>
<evidence type="ECO:0000313" key="8">
    <source>
        <dbReference type="Proteomes" id="UP001418222"/>
    </source>
</evidence>
<feature type="domain" description="GST C-terminal" evidence="6">
    <location>
        <begin position="108"/>
        <end position="237"/>
    </location>
</feature>
<dbReference type="EC" id="2.5.1.18" evidence="1"/>
<evidence type="ECO:0000259" key="6">
    <source>
        <dbReference type="PROSITE" id="PS50405"/>
    </source>
</evidence>
<dbReference type="Proteomes" id="UP001418222">
    <property type="component" value="Unassembled WGS sequence"/>
</dbReference>
<dbReference type="InterPro" id="IPR045074">
    <property type="entry name" value="GST_C_Tau"/>
</dbReference>
<dbReference type="Gene3D" id="3.40.30.10">
    <property type="entry name" value="Glutaredoxin"/>
    <property type="match status" value="1"/>
</dbReference>
<dbReference type="GO" id="GO:0006749">
    <property type="term" value="P:glutathione metabolic process"/>
    <property type="evidence" value="ECO:0007669"/>
    <property type="project" value="InterPro"/>
</dbReference>
<feature type="domain" description="GST N-terminal" evidence="5">
    <location>
        <begin position="22"/>
        <end position="101"/>
    </location>
</feature>
<name>A0AAP0G9F0_9ASPA</name>
<gene>
    <name evidence="7" type="ORF">KSP39_PZI007075</name>
</gene>
<organism evidence="7 8">
    <name type="scientific">Platanthera zijinensis</name>
    <dbReference type="NCBI Taxonomy" id="2320716"/>
    <lineage>
        <taxon>Eukaryota</taxon>
        <taxon>Viridiplantae</taxon>
        <taxon>Streptophyta</taxon>
        <taxon>Embryophyta</taxon>
        <taxon>Tracheophyta</taxon>
        <taxon>Spermatophyta</taxon>
        <taxon>Magnoliopsida</taxon>
        <taxon>Liliopsida</taxon>
        <taxon>Asparagales</taxon>
        <taxon>Orchidaceae</taxon>
        <taxon>Orchidoideae</taxon>
        <taxon>Orchideae</taxon>
        <taxon>Orchidinae</taxon>
        <taxon>Platanthera</taxon>
    </lineage>
</organism>
<dbReference type="PROSITE" id="PS50404">
    <property type="entry name" value="GST_NTER"/>
    <property type="match status" value="1"/>
</dbReference>
<dbReference type="GO" id="GO:0004364">
    <property type="term" value="F:glutathione transferase activity"/>
    <property type="evidence" value="ECO:0007669"/>
    <property type="project" value="UniProtKB-EC"/>
</dbReference>
<dbReference type="EMBL" id="JBBWWQ010000005">
    <property type="protein sequence ID" value="KAK8946579.1"/>
    <property type="molecule type" value="Genomic_DNA"/>
</dbReference>
<dbReference type="PANTHER" id="PTHR11260">
    <property type="entry name" value="GLUTATHIONE S-TRANSFERASE, GST, SUPERFAMILY, GST DOMAIN CONTAINING"/>
    <property type="match status" value="1"/>
</dbReference>
<reference evidence="7 8" key="1">
    <citation type="journal article" date="2022" name="Nat. Plants">
        <title>Genomes of leafy and leafless Platanthera orchids illuminate the evolution of mycoheterotrophy.</title>
        <authorList>
            <person name="Li M.H."/>
            <person name="Liu K.W."/>
            <person name="Li Z."/>
            <person name="Lu H.C."/>
            <person name="Ye Q.L."/>
            <person name="Zhang D."/>
            <person name="Wang J.Y."/>
            <person name="Li Y.F."/>
            <person name="Zhong Z.M."/>
            <person name="Liu X."/>
            <person name="Yu X."/>
            <person name="Liu D.K."/>
            <person name="Tu X.D."/>
            <person name="Liu B."/>
            <person name="Hao Y."/>
            <person name="Liao X.Y."/>
            <person name="Jiang Y.T."/>
            <person name="Sun W.H."/>
            <person name="Chen J."/>
            <person name="Chen Y.Q."/>
            <person name="Ai Y."/>
            <person name="Zhai J.W."/>
            <person name="Wu S.S."/>
            <person name="Zhou Z."/>
            <person name="Hsiao Y.Y."/>
            <person name="Wu W.L."/>
            <person name="Chen Y.Y."/>
            <person name="Lin Y.F."/>
            <person name="Hsu J.L."/>
            <person name="Li C.Y."/>
            <person name="Wang Z.W."/>
            <person name="Zhao X."/>
            <person name="Zhong W.Y."/>
            <person name="Ma X.K."/>
            <person name="Ma L."/>
            <person name="Huang J."/>
            <person name="Chen G.Z."/>
            <person name="Huang M.Z."/>
            <person name="Huang L."/>
            <person name="Peng D.H."/>
            <person name="Luo Y.B."/>
            <person name="Zou S.Q."/>
            <person name="Chen S.P."/>
            <person name="Lan S."/>
            <person name="Tsai W.C."/>
            <person name="Van de Peer Y."/>
            <person name="Liu Z.J."/>
        </authorList>
    </citation>
    <scope>NUCLEOTIDE SEQUENCE [LARGE SCALE GENOMIC DNA]</scope>
    <source>
        <strain evidence="7">Lor287</strain>
    </source>
</reference>
<dbReference type="InterPro" id="IPR036282">
    <property type="entry name" value="Glutathione-S-Trfase_C_sf"/>
</dbReference>
<comment type="catalytic activity">
    <reaction evidence="3">
        <text>RX + glutathione = an S-substituted glutathione + a halide anion + H(+)</text>
        <dbReference type="Rhea" id="RHEA:16437"/>
        <dbReference type="ChEBI" id="CHEBI:15378"/>
        <dbReference type="ChEBI" id="CHEBI:16042"/>
        <dbReference type="ChEBI" id="CHEBI:17792"/>
        <dbReference type="ChEBI" id="CHEBI:57925"/>
        <dbReference type="ChEBI" id="CHEBI:90779"/>
        <dbReference type="EC" id="2.5.1.18"/>
    </reaction>
</comment>
<dbReference type="CDD" id="cd03058">
    <property type="entry name" value="GST_N_Tau"/>
    <property type="match status" value="1"/>
</dbReference>
<accession>A0AAP0G9F0</accession>
<comment type="caution">
    <text evidence="7">The sequence shown here is derived from an EMBL/GenBank/DDBJ whole genome shotgun (WGS) entry which is preliminary data.</text>
</comment>
<evidence type="ECO:0000313" key="7">
    <source>
        <dbReference type="EMBL" id="KAK8946579.1"/>
    </source>
</evidence>
<dbReference type="SFLD" id="SFLDG01152">
    <property type="entry name" value="Main.3:_Omega-_and_Tau-like"/>
    <property type="match status" value="1"/>
</dbReference>
<sequence length="269" mass="29241">MESPKQNPHDDNSSSSSSSSSSSLKLFGFWASSYTHRVQLALKLKNLPFDYIEEDLADKSPALLLNNPIYKKVPVLLAGGSPIPESLIILHFLDDRFPESTPPLLPAAPRDRALARFWAHFADDRLGPAVAAVFASDGDAQRAAVGRFRDELRLVETELREGAFAGRRFFSGGDRIGFLDIILGCGSYWLAVFEEVAGVKLFEAGEFPRFNAWLRDFEEQEEVKAIIPPFDRLLGYARGLRQVLLGGGGGGGGGNSGEGENVGGVLADE</sequence>
<dbReference type="GO" id="GO:0009407">
    <property type="term" value="P:toxin catabolic process"/>
    <property type="evidence" value="ECO:0007669"/>
    <property type="project" value="UniProtKB-ARBA"/>
</dbReference>
<dbReference type="GO" id="GO:0005737">
    <property type="term" value="C:cytoplasm"/>
    <property type="evidence" value="ECO:0007669"/>
    <property type="project" value="TreeGrafter"/>
</dbReference>
<evidence type="ECO:0000256" key="2">
    <source>
        <dbReference type="ARBA" id="ARBA00022679"/>
    </source>
</evidence>
<dbReference type="InterPro" id="IPR036249">
    <property type="entry name" value="Thioredoxin-like_sf"/>
</dbReference>
<keyword evidence="2" id="KW-0808">Transferase</keyword>
<evidence type="ECO:0000259" key="5">
    <source>
        <dbReference type="PROSITE" id="PS50404"/>
    </source>
</evidence>
<evidence type="ECO:0000256" key="1">
    <source>
        <dbReference type="ARBA" id="ARBA00012452"/>
    </source>
</evidence>
<dbReference type="InterPro" id="IPR040079">
    <property type="entry name" value="Glutathione_S-Trfase"/>
</dbReference>